<dbReference type="AlphaFoldDB" id="A0A0N4THB4"/>
<organism evidence="3">
    <name type="scientific">Brugia pahangi</name>
    <name type="common">Filarial nematode worm</name>
    <dbReference type="NCBI Taxonomy" id="6280"/>
    <lineage>
        <taxon>Eukaryota</taxon>
        <taxon>Metazoa</taxon>
        <taxon>Ecdysozoa</taxon>
        <taxon>Nematoda</taxon>
        <taxon>Chromadorea</taxon>
        <taxon>Rhabditida</taxon>
        <taxon>Spirurina</taxon>
        <taxon>Spiruromorpha</taxon>
        <taxon>Filarioidea</taxon>
        <taxon>Onchocercidae</taxon>
        <taxon>Brugia</taxon>
    </lineage>
</organism>
<accession>A0A0N4THB4</accession>
<gene>
    <name evidence="1" type="ORF">BPAG_LOCUS7565</name>
</gene>
<evidence type="ECO:0000313" key="2">
    <source>
        <dbReference type="Proteomes" id="UP000278627"/>
    </source>
</evidence>
<dbReference type="EMBL" id="UZAD01008763">
    <property type="protein sequence ID" value="VDN88751.1"/>
    <property type="molecule type" value="Genomic_DNA"/>
</dbReference>
<dbReference type="Proteomes" id="UP000278627">
    <property type="component" value="Unassembled WGS sequence"/>
</dbReference>
<evidence type="ECO:0000313" key="3">
    <source>
        <dbReference type="WBParaSite" id="BPAG_0000760201-mRNA-1"/>
    </source>
</evidence>
<dbReference type="WBParaSite" id="BPAG_0000760201-mRNA-1">
    <property type="protein sequence ID" value="BPAG_0000760201-mRNA-1"/>
    <property type="gene ID" value="BPAG_0000760201"/>
</dbReference>
<name>A0A0N4THB4_BRUPA</name>
<proteinExistence type="predicted"/>
<keyword evidence="2" id="KW-1185">Reference proteome</keyword>
<reference evidence="1 2" key="2">
    <citation type="submission" date="2018-11" db="EMBL/GenBank/DDBJ databases">
        <authorList>
            <consortium name="Pathogen Informatics"/>
        </authorList>
    </citation>
    <scope>NUCLEOTIDE SEQUENCE [LARGE SCALE GENOMIC DNA]</scope>
</reference>
<protein>
    <submittedName>
        <fullName evidence="1 3">Uncharacterized protein</fullName>
    </submittedName>
</protein>
<sequence length="59" mass="6971">MLKFDFKNYFENNFSSTAKIISNLLPLQWKLTLAENFSLRPNYVRIMAQQGPILNMMND</sequence>
<evidence type="ECO:0000313" key="1">
    <source>
        <dbReference type="EMBL" id="VDN88751.1"/>
    </source>
</evidence>
<reference evidence="3" key="1">
    <citation type="submission" date="2017-02" db="UniProtKB">
        <authorList>
            <consortium name="WormBaseParasite"/>
        </authorList>
    </citation>
    <scope>IDENTIFICATION</scope>
</reference>